<gene>
    <name evidence="2" type="ORF">KN1_00110</name>
</gene>
<feature type="transmembrane region" description="Helical" evidence="1">
    <location>
        <begin position="36"/>
        <end position="56"/>
    </location>
</feature>
<dbReference type="RefSeq" id="WP_420857151.1">
    <property type="nucleotide sequence ID" value="NZ_AP024597.1"/>
</dbReference>
<keyword evidence="1" id="KW-0812">Transmembrane</keyword>
<dbReference type="Proteomes" id="UP000825123">
    <property type="component" value="Chromosome"/>
</dbReference>
<reference evidence="2 3" key="1">
    <citation type="submission" date="2021-04" db="EMBL/GenBank/DDBJ databases">
        <title>Complete genome sequence of Stygiolobus sp. KN-1.</title>
        <authorList>
            <person name="Nakamura K."/>
            <person name="Sakai H."/>
            <person name="Kurosawa N."/>
        </authorList>
    </citation>
    <scope>NUCLEOTIDE SEQUENCE [LARGE SCALE GENOMIC DNA]</scope>
    <source>
        <strain evidence="2 3">KN-1</strain>
    </source>
</reference>
<sequence length="102" mass="12210">MNKRFVIKWYNKVRTPIETSYKMTKSFLVFTSSKSWVFRFFIFVLAMLIYTLYLILAKGRTSRESFRLLLLLLLLLDNINDLIEYSIQFFNTLLNSFELNSG</sequence>
<dbReference type="PANTHER" id="PTHR33252:SF2">
    <property type="entry name" value="TRANSPOSASE IS4-LIKE DOMAIN-CONTAINING PROTEIN"/>
    <property type="match status" value="1"/>
</dbReference>
<evidence type="ECO:0000256" key="1">
    <source>
        <dbReference type="SAM" id="Phobius"/>
    </source>
</evidence>
<organism evidence="2 3">
    <name type="scientific">Stygiolobus caldivivus</name>
    <dbReference type="NCBI Taxonomy" id="2824673"/>
    <lineage>
        <taxon>Archaea</taxon>
        <taxon>Thermoproteota</taxon>
        <taxon>Thermoprotei</taxon>
        <taxon>Sulfolobales</taxon>
        <taxon>Sulfolobaceae</taxon>
        <taxon>Stygiolobus</taxon>
    </lineage>
</organism>
<name>A0A8D5ZGD6_9CREN</name>
<dbReference type="KEGG" id="csty:KN1_00110"/>
<keyword evidence="1" id="KW-1133">Transmembrane helix</keyword>
<dbReference type="EMBL" id="AP024597">
    <property type="protein sequence ID" value="BCU68714.1"/>
    <property type="molecule type" value="Genomic_DNA"/>
</dbReference>
<proteinExistence type="predicted"/>
<keyword evidence="3" id="KW-1185">Reference proteome</keyword>
<dbReference type="AlphaFoldDB" id="A0A8D5ZGD6"/>
<evidence type="ECO:0000313" key="3">
    <source>
        <dbReference type="Proteomes" id="UP000825123"/>
    </source>
</evidence>
<dbReference type="PANTHER" id="PTHR33252">
    <property type="entry name" value="THIRD ORF IN TRANSPOSON ISC1160"/>
    <property type="match status" value="1"/>
</dbReference>
<keyword evidence="1" id="KW-0472">Membrane</keyword>
<dbReference type="GeneID" id="67876175"/>
<accession>A0A8D5ZGD6</accession>
<protein>
    <submittedName>
        <fullName evidence="2">Uncharacterized protein</fullName>
    </submittedName>
</protein>
<evidence type="ECO:0000313" key="2">
    <source>
        <dbReference type="EMBL" id="BCU68714.1"/>
    </source>
</evidence>